<dbReference type="EMBL" id="JBHSDU010000003">
    <property type="protein sequence ID" value="MFC4311327.1"/>
    <property type="molecule type" value="Genomic_DNA"/>
</dbReference>
<reference evidence="4" key="1">
    <citation type="journal article" date="2019" name="Int. J. Syst. Evol. Microbiol.">
        <title>The Global Catalogue of Microorganisms (GCM) 10K type strain sequencing project: providing services to taxonomists for standard genome sequencing and annotation.</title>
        <authorList>
            <consortium name="The Broad Institute Genomics Platform"/>
            <consortium name="The Broad Institute Genome Sequencing Center for Infectious Disease"/>
            <person name="Wu L."/>
            <person name="Ma J."/>
        </authorList>
    </citation>
    <scope>NUCLEOTIDE SEQUENCE [LARGE SCALE GENOMIC DNA]</scope>
    <source>
        <strain evidence="4">CGMCC 1.10759</strain>
    </source>
</reference>
<organism evidence="3 4">
    <name type="scientific">Steroidobacter flavus</name>
    <dbReference type="NCBI Taxonomy" id="1842136"/>
    <lineage>
        <taxon>Bacteria</taxon>
        <taxon>Pseudomonadati</taxon>
        <taxon>Pseudomonadota</taxon>
        <taxon>Gammaproteobacteria</taxon>
        <taxon>Steroidobacterales</taxon>
        <taxon>Steroidobacteraceae</taxon>
        <taxon>Steroidobacter</taxon>
    </lineage>
</organism>
<name>A0ABV8SWA8_9GAMM</name>
<sequence length="156" mass="16458">MRCTLPLLLILTSVAVHAAEQPGTLSKEATQAGPAVDTSKTNATPSSPPVTAEAKPAAQPSTTSQRAGGPQAVVRNDRLNLDTTVVTGNRELPKVLYIVPWKKSDLGDLPAQPFNTLLDEALTPVDRDVFRREVTYYGAMHGGADAPASSPPSTEK</sequence>
<dbReference type="RefSeq" id="WP_380599568.1">
    <property type="nucleotide sequence ID" value="NZ_JBHSDU010000003.1"/>
</dbReference>
<feature type="chain" id="PRO_5047264134" evidence="2">
    <location>
        <begin position="19"/>
        <end position="156"/>
    </location>
</feature>
<feature type="signal peptide" evidence="2">
    <location>
        <begin position="1"/>
        <end position="18"/>
    </location>
</feature>
<protein>
    <submittedName>
        <fullName evidence="3">Uncharacterized protein</fullName>
    </submittedName>
</protein>
<dbReference type="Proteomes" id="UP001595904">
    <property type="component" value="Unassembled WGS sequence"/>
</dbReference>
<evidence type="ECO:0000313" key="3">
    <source>
        <dbReference type="EMBL" id="MFC4311327.1"/>
    </source>
</evidence>
<keyword evidence="2" id="KW-0732">Signal</keyword>
<evidence type="ECO:0000256" key="1">
    <source>
        <dbReference type="SAM" id="MobiDB-lite"/>
    </source>
</evidence>
<comment type="caution">
    <text evidence="3">The sequence shown here is derived from an EMBL/GenBank/DDBJ whole genome shotgun (WGS) entry which is preliminary data.</text>
</comment>
<accession>A0ABV8SWA8</accession>
<evidence type="ECO:0000313" key="4">
    <source>
        <dbReference type="Proteomes" id="UP001595904"/>
    </source>
</evidence>
<evidence type="ECO:0000256" key="2">
    <source>
        <dbReference type="SAM" id="SignalP"/>
    </source>
</evidence>
<gene>
    <name evidence="3" type="ORF">ACFPN2_19670</name>
</gene>
<proteinExistence type="predicted"/>
<feature type="region of interest" description="Disordered" evidence="1">
    <location>
        <begin position="24"/>
        <end position="74"/>
    </location>
</feature>
<keyword evidence="4" id="KW-1185">Reference proteome</keyword>